<evidence type="ECO:0000256" key="1">
    <source>
        <dbReference type="SAM" id="Phobius"/>
    </source>
</evidence>
<dbReference type="CTD" id="924"/>
<evidence type="ECO:0000313" key="6">
    <source>
        <dbReference type="Proteomes" id="UP000472240"/>
    </source>
</evidence>
<gene>
    <name evidence="5" type="primary">CD7</name>
    <name evidence="4" type="ORF">mRhiFer1_002486</name>
</gene>
<feature type="domain" description="Ig-like" evidence="3">
    <location>
        <begin position="19"/>
        <end position="113"/>
    </location>
</feature>
<dbReference type="GO" id="GO:0038110">
    <property type="term" value="P:interleukin-2-mediated signaling pathway"/>
    <property type="evidence" value="ECO:0007669"/>
    <property type="project" value="Ensembl"/>
</dbReference>
<dbReference type="Ensembl" id="ENSRFET00010011800.1">
    <property type="protein sequence ID" value="ENSRFEP00010010793.1"/>
    <property type="gene ID" value="ENSRFEG00010007334.1"/>
</dbReference>
<dbReference type="OMA" id="SACVVYE"/>
<keyword evidence="2" id="KW-0732">Signal</keyword>
<dbReference type="Gene3D" id="2.60.40.10">
    <property type="entry name" value="Immunoglobulins"/>
    <property type="match status" value="1"/>
</dbReference>
<evidence type="ECO:0000256" key="2">
    <source>
        <dbReference type="SAM" id="SignalP"/>
    </source>
</evidence>
<dbReference type="EMBL" id="JACAGC010000036">
    <property type="protein sequence ID" value="KAF6269300.1"/>
    <property type="molecule type" value="Genomic_DNA"/>
</dbReference>
<keyword evidence="1" id="KW-0472">Membrane</keyword>
<dbReference type="Pfam" id="PF07686">
    <property type="entry name" value="V-set"/>
    <property type="match status" value="1"/>
</dbReference>
<dbReference type="GO" id="GO:0004888">
    <property type="term" value="F:transmembrane signaling receptor activity"/>
    <property type="evidence" value="ECO:0007669"/>
    <property type="project" value="Ensembl"/>
</dbReference>
<dbReference type="GO" id="GO:0016020">
    <property type="term" value="C:membrane"/>
    <property type="evidence" value="ECO:0007669"/>
    <property type="project" value="InterPro"/>
</dbReference>
<name>A0A671EGG2_RHIFE</name>
<evidence type="ECO:0000259" key="3">
    <source>
        <dbReference type="PROSITE" id="PS50835"/>
    </source>
</evidence>
<dbReference type="Proteomes" id="UP000472240">
    <property type="component" value="Chromosome 21"/>
</dbReference>
<dbReference type="GeneTree" id="ENSGT00390000013965"/>
<evidence type="ECO:0000313" key="4">
    <source>
        <dbReference type="EMBL" id="KAF6269300.1"/>
    </source>
</evidence>
<reference evidence="5 6" key="3">
    <citation type="submission" date="2018-12" db="EMBL/GenBank/DDBJ databases">
        <title>G10K-VGP greater horseshoe bat female genome, primary haplotype.</title>
        <authorList>
            <person name="Teeling E."/>
            <person name="Myers G."/>
            <person name="Vernes S."/>
            <person name="Pippel M."/>
            <person name="Winkler S."/>
            <person name="Fedrigo O."/>
            <person name="Rhie A."/>
            <person name="Koren S."/>
            <person name="Phillippy A."/>
            <person name="Lewin H."/>
            <person name="Damas J."/>
            <person name="Howe K."/>
            <person name="Mountcastle J."/>
            <person name="Jarvis E.D."/>
        </authorList>
    </citation>
    <scope>NUCLEOTIDE SEQUENCE [LARGE SCALE GENOMIC DNA]</scope>
</reference>
<feature type="transmembrane region" description="Helical" evidence="1">
    <location>
        <begin position="148"/>
        <end position="171"/>
    </location>
</feature>
<reference evidence="5 6" key="1">
    <citation type="journal article" date="2015" name="Annu Rev Anim Biosci">
        <title>The Genome 10K Project: a way forward.</title>
        <authorList>
            <person name="Koepfli K.P."/>
            <person name="Paten B."/>
            <person name="O'Brien S.J."/>
            <person name="Koepfli K.P."/>
            <person name="Paten B."/>
            <person name="Antunes A."/>
            <person name="Belov K."/>
            <person name="Bustamante C."/>
            <person name="Castoe T.A."/>
            <person name="Clawson H."/>
            <person name="Crawford A.J."/>
            <person name="Diekhans M."/>
            <person name="Distel D."/>
            <person name="Durbin R."/>
            <person name="Earl D."/>
            <person name="Fujita M.K."/>
            <person name="Gamble T."/>
            <person name="Georges A."/>
            <person name="Gemmell N."/>
            <person name="Gilbert M.T."/>
            <person name="Graves J.M."/>
            <person name="Green R.E."/>
            <person name="Hickey G."/>
            <person name="Jarvis E.D."/>
            <person name="Johnson W."/>
            <person name="Komissarov A."/>
            <person name="Korf I."/>
            <person name="Kuhn R."/>
            <person name="Larkin D.M."/>
            <person name="Lewin H."/>
            <person name="Lopez J.V."/>
            <person name="Ma J."/>
            <person name="Marques-Bonet T."/>
            <person name="Miller W."/>
            <person name="Murphy R."/>
            <person name="Pevzner P."/>
            <person name="Shapiro B."/>
            <person name="Steiner C."/>
            <person name="Tamazian G."/>
            <person name="Venkatesh B."/>
            <person name="Wang J."/>
            <person name="Wayne R."/>
            <person name="Wiley E."/>
            <person name="Yang H."/>
            <person name="Zhang G."/>
            <person name="Haussler D."/>
            <person name="Ryder O."/>
            <person name="O'Brien S.J."/>
        </authorList>
    </citation>
    <scope>NUCLEOTIDE SEQUENCE</scope>
</reference>
<dbReference type="GO" id="GO:0002250">
    <property type="term" value="P:adaptive immune response"/>
    <property type="evidence" value="ECO:0007669"/>
    <property type="project" value="InterPro"/>
</dbReference>
<proteinExistence type="predicted"/>
<feature type="chain" id="PRO_5044625685" evidence="2">
    <location>
        <begin position="24"/>
        <end position="210"/>
    </location>
</feature>
<accession>A0A671EGG2</accession>
<protein>
    <submittedName>
        <fullName evidence="4 5">CD7 molecule</fullName>
    </submittedName>
</protein>
<dbReference type="GeneID" id="117013833"/>
<dbReference type="KEGG" id="rfq:117013833"/>
<dbReference type="InterPro" id="IPR036179">
    <property type="entry name" value="Ig-like_dom_sf"/>
</dbReference>
<organism evidence="5 6">
    <name type="scientific">Rhinolophus ferrumequinum</name>
    <name type="common">Greater horseshoe bat</name>
    <dbReference type="NCBI Taxonomy" id="59479"/>
    <lineage>
        <taxon>Eukaryota</taxon>
        <taxon>Metazoa</taxon>
        <taxon>Chordata</taxon>
        <taxon>Craniata</taxon>
        <taxon>Vertebrata</taxon>
        <taxon>Euteleostomi</taxon>
        <taxon>Mammalia</taxon>
        <taxon>Eutheria</taxon>
        <taxon>Laurasiatheria</taxon>
        <taxon>Chiroptera</taxon>
        <taxon>Yinpterochiroptera</taxon>
        <taxon>Rhinolophoidea</taxon>
        <taxon>Rhinolophidae</taxon>
        <taxon>Rhinolophinae</taxon>
        <taxon>Rhinolophus</taxon>
    </lineage>
</organism>
<dbReference type="InterPro" id="IPR003599">
    <property type="entry name" value="Ig_sub"/>
</dbReference>
<keyword evidence="1" id="KW-0812">Transmembrane</keyword>
<dbReference type="RefSeq" id="XP_032947218.1">
    <property type="nucleotide sequence ID" value="XM_033091327.1"/>
</dbReference>
<dbReference type="InterPro" id="IPR039090">
    <property type="entry name" value="CD7"/>
</dbReference>
<keyword evidence="6" id="KW-1185">Reference proteome</keyword>
<dbReference type="InterPro" id="IPR013783">
    <property type="entry name" value="Ig-like_fold"/>
</dbReference>
<dbReference type="SUPFAM" id="SSF48726">
    <property type="entry name" value="Immunoglobulin"/>
    <property type="match status" value="1"/>
</dbReference>
<reference evidence="5" key="5">
    <citation type="submission" date="2025-05" db="UniProtKB">
        <authorList>
            <consortium name="Ensembl"/>
        </authorList>
    </citation>
    <scope>IDENTIFICATION</scope>
</reference>
<evidence type="ECO:0000313" key="7">
    <source>
        <dbReference type="Proteomes" id="UP000585614"/>
    </source>
</evidence>
<reference evidence="4 7" key="4">
    <citation type="journal article" date="2020" name="Nature">
        <title>Six reference-quality genomes reveal evolution of bat adaptations.</title>
        <authorList>
            <person name="Jebb D."/>
            <person name="Huang Z."/>
            <person name="Pippel M."/>
            <person name="Hughes G.M."/>
            <person name="Lavrichenko K."/>
            <person name="Devanna P."/>
            <person name="Winkler S."/>
            <person name="Jermiin L.S."/>
            <person name="Skirmuntt E.C."/>
            <person name="Katzourakis A."/>
            <person name="Burkitt-Gray L."/>
            <person name="Ray D.A."/>
            <person name="Sullivan K.A.M."/>
            <person name="Roscito J.G."/>
            <person name="Kirilenko B.M."/>
            <person name="Davalos L.M."/>
            <person name="Corthals A.P."/>
            <person name="Power M.L."/>
            <person name="Jones G."/>
            <person name="Ransome R.D."/>
            <person name="Dechmann D.K.N."/>
            <person name="Locatelli A.G."/>
            <person name="Puechmaille S.J."/>
            <person name="Fedrigo O."/>
            <person name="Jarvis E.D."/>
            <person name="Hiller M."/>
            <person name="Vernes S.C."/>
            <person name="Myers E.W."/>
            <person name="Teeling E.C."/>
        </authorList>
    </citation>
    <scope>NUCLEOTIDE SEQUENCE [LARGE SCALE GENOMIC DNA]</scope>
    <source>
        <strain evidence="4">MRhiFer1</strain>
        <tissue evidence="4">Lung</tissue>
    </source>
</reference>
<dbReference type="PROSITE" id="PS50835">
    <property type="entry name" value="IG_LIKE"/>
    <property type="match status" value="1"/>
</dbReference>
<evidence type="ECO:0000313" key="5">
    <source>
        <dbReference type="Ensembl" id="ENSRFEP00010010793.1"/>
    </source>
</evidence>
<feature type="signal peptide" evidence="2">
    <location>
        <begin position="1"/>
        <end position="23"/>
    </location>
</feature>
<sequence>MAPGLCLLPMLLGLAGALPGALATQGVCQFPYVISPKGGSINITCSFDPSLHGVYLKQNWGSNMANVIYYEDGMEPTVDDRFWGRIAFLVSQQNLTITIQHLQLADTGTYVCQGIMQVNGCNSSTLVVVTDTLSQAANTCQEAQLIHVAFPVALAVCFLLIGLGLGALCVLRRTQIKKLCCVKDKSSVSVVYEDMTCSRHNTMSTPNHYQ</sequence>
<dbReference type="InterPro" id="IPR007110">
    <property type="entry name" value="Ig-like_dom"/>
</dbReference>
<dbReference type="SMART" id="SM00409">
    <property type="entry name" value="IG"/>
    <property type="match status" value="1"/>
</dbReference>
<dbReference type="PANTHER" id="PTHR15343:SF0">
    <property type="entry name" value="T-CELL ANTIGEN CD7"/>
    <property type="match status" value="1"/>
</dbReference>
<dbReference type="PANTHER" id="PTHR15343">
    <property type="entry name" value="CD7"/>
    <property type="match status" value="1"/>
</dbReference>
<dbReference type="InterPro" id="IPR013106">
    <property type="entry name" value="Ig_V-set"/>
</dbReference>
<dbReference type="OrthoDB" id="9899013at2759"/>
<dbReference type="AlphaFoldDB" id="A0A671EGG2"/>
<keyword evidence="1" id="KW-1133">Transmembrane helix</keyword>
<reference evidence="5 6" key="2">
    <citation type="journal article" date="2018" name="Annu Rev Anim Biosci">
        <title>Bat Biology, Genomes, and the Bat1K Project: To Generate Chromosome-Level Genomes for All Living Bat Species.</title>
        <authorList>
            <person name="Teeling E.C."/>
            <person name="Vernes S.C."/>
            <person name="Davalos L.M."/>
            <person name="Ray D.A."/>
            <person name="Gilbert M.T.P."/>
            <person name="Myers E."/>
        </authorList>
    </citation>
    <scope>NUCLEOTIDE SEQUENCE</scope>
</reference>
<dbReference type="Proteomes" id="UP000585614">
    <property type="component" value="Unassembled WGS sequence"/>
</dbReference>
<dbReference type="GO" id="GO:0002726">
    <property type="term" value="P:positive regulation of T cell cytokine production"/>
    <property type="evidence" value="ECO:0007669"/>
    <property type="project" value="Ensembl"/>
</dbReference>